<proteinExistence type="predicted"/>
<dbReference type="EMBL" id="NBNE01008515">
    <property type="protein sequence ID" value="OWY99407.1"/>
    <property type="molecule type" value="Genomic_DNA"/>
</dbReference>
<dbReference type="Proteomes" id="UP000198211">
    <property type="component" value="Unassembled WGS sequence"/>
</dbReference>
<sequence length="80" mass="8906">MSDTGAQTATGTATAPAVPDAKTIRVACISTETRKKYTGNINGIKRWIRNELCKEDSNTGRFFDESDDINPMEFTHPWLL</sequence>
<gene>
    <name evidence="1" type="ORF">PHMEG_00029590</name>
</gene>
<keyword evidence="2" id="KW-1185">Reference proteome</keyword>
<comment type="caution">
    <text evidence="1">The sequence shown here is derived from an EMBL/GenBank/DDBJ whole genome shotgun (WGS) entry which is preliminary data.</text>
</comment>
<reference evidence="2" key="1">
    <citation type="submission" date="2017-03" db="EMBL/GenBank/DDBJ databases">
        <title>Phytopthora megakarya and P. palmivora, two closely related causual agents of cacao black pod achieved similar genome size and gene model numbers by different mechanisms.</title>
        <authorList>
            <person name="Ali S."/>
            <person name="Shao J."/>
            <person name="Larry D.J."/>
            <person name="Kronmiller B."/>
            <person name="Shen D."/>
            <person name="Strem M.D."/>
            <person name="Melnick R.L."/>
            <person name="Guiltinan M.J."/>
            <person name="Tyler B.M."/>
            <person name="Meinhardt L.W."/>
            <person name="Bailey B.A."/>
        </authorList>
    </citation>
    <scope>NUCLEOTIDE SEQUENCE [LARGE SCALE GENOMIC DNA]</scope>
    <source>
        <strain evidence="2">zdho120</strain>
    </source>
</reference>
<dbReference type="AlphaFoldDB" id="A0A225V384"/>
<dbReference type="OrthoDB" id="161393at2759"/>
<name>A0A225V384_9STRA</name>
<protein>
    <submittedName>
        <fullName evidence="1">Uncharacterized protein</fullName>
    </submittedName>
</protein>
<evidence type="ECO:0000313" key="1">
    <source>
        <dbReference type="EMBL" id="OWY99407.1"/>
    </source>
</evidence>
<organism evidence="1 2">
    <name type="scientific">Phytophthora megakarya</name>
    <dbReference type="NCBI Taxonomy" id="4795"/>
    <lineage>
        <taxon>Eukaryota</taxon>
        <taxon>Sar</taxon>
        <taxon>Stramenopiles</taxon>
        <taxon>Oomycota</taxon>
        <taxon>Peronosporomycetes</taxon>
        <taxon>Peronosporales</taxon>
        <taxon>Peronosporaceae</taxon>
        <taxon>Phytophthora</taxon>
    </lineage>
</organism>
<accession>A0A225V384</accession>
<evidence type="ECO:0000313" key="2">
    <source>
        <dbReference type="Proteomes" id="UP000198211"/>
    </source>
</evidence>